<dbReference type="Pfam" id="PF12023">
    <property type="entry name" value="DUF3511"/>
    <property type="match status" value="1"/>
</dbReference>
<feature type="non-terminal residue" evidence="2">
    <location>
        <position position="1"/>
    </location>
</feature>
<dbReference type="Proteomes" id="UP000685013">
    <property type="component" value="Chromosome 8"/>
</dbReference>
<dbReference type="EMBL" id="JAGKQH010000008">
    <property type="protein sequence ID" value="KAG6593998.1"/>
    <property type="molecule type" value="Genomic_DNA"/>
</dbReference>
<evidence type="ECO:0000313" key="2">
    <source>
        <dbReference type="EMBL" id="KAG6593998.1"/>
    </source>
</evidence>
<sequence>MAARGHTERGGQLKSPCRSDTYIDTENQQQFPAAQTAAGNRHSHLHGGSTFSKGGSDESEVKRQKRIAKYKAYAVESKFKASIRSGIRRKKTIQLEEERNGLLISRFLSKMDRWTEPCILCPI</sequence>
<proteinExistence type="predicted"/>
<dbReference type="AlphaFoldDB" id="A0AAV6N7U7"/>
<organism evidence="2 3">
    <name type="scientific">Cucurbita argyrosperma subsp. sororia</name>
    <dbReference type="NCBI Taxonomy" id="37648"/>
    <lineage>
        <taxon>Eukaryota</taxon>
        <taxon>Viridiplantae</taxon>
        <taxon>Streptophyta</taxon>
        <taxon>Embryophyta</taxon>
        <taxon>Tracheophyta</taxon>
        <taxon>Spermatophyta</taxon>
        <taxon>Magnoliopsida</taxon>
        <taxon>eudicotyledons</taxon>
        <taxon>Gunneridae</taxon>
        <taxon>Pentapetalae</taxon>
        <taxon>rosids</taxon>
        <taxon>fabids</taxon>
        <taxon>Cucurbitales</taxon>
        <taxon>Cucurbitaceae</taxon>
        <taxon>Cucurbiteae</taxon>
        <taxon>Cucurbita</taxon>
    </lineage>
</organism>
<accession>A0AAV6N7U7</accession>
<dbReference type="PANTHER" id="PTHR33193:SF13">
    <property type="entry name" value="EXPRESSED PROTEIN"/>
    <property type="match status" value="1"/>
</dbReference>
<dbReference type="InterPro" id="IPR021899">
    <property type="entry name" value="DUF3511"/>
</dbReference>
<gene>
    <name evidence="2" type="ORF">SDJN03_13474</name>
</gene>
<protein>
    <submittedName>
        <fullName evidence="2">Uncharacterized protein</fullName>
    </submittedName>
</protein>
<reference evidence="2 3" key="1">
    <citation type="journal article" date="2021" name="Hortic Res">
        <title>The domestication of Cucurbita argyrosperma as revealed by the genome of its wild relative.</title>
        <authorList>
            <person name="Barrera-Redondo J."/>
            <person name="Sanchez-de la Vega G."/>
            <person name="Aguirre-Liguori J.A."/>
            <person name="Castellanos-Morales G."/>
            <person name="Gutierrez-Guerrero Y.T."/>
            <person name="Aguirre-Dugua X."/>
            <person name="Aguirre-Planter E."/>
            <person name="Tenaillon M.I."/>
            <person name="Lira-Saade R."/>
            <person name="Eguiarte L.E."/>
        </authorList>
    </citation>
    <scope>NUCLEOTIDE SEQUENCE [LARGE SCALE GENOMIC DNA]</scope>
    <source>
        <strain evidence="2">JBR-2021</strain>
    </source>
</reference>
<name>A0AAV6N7U7_9ROSI</name>
<feature type="compositionally biased region" description="Polar residues" evidence="1">
    <location>
        <begin position="22"/>
        <end position="33"/>
    </location>
</feature>
<keyword evidence="3" id="KW-1185">Reference proteome</keyword>
<dbReference type="PANTHER" id="PTHR33193">
    <property type="entry name" value="DOMAIN PROTEIN, PUTATIVE (DUF3511)-RELATED"/>
    <property type="match status" value="1"/>
</dbReference>
<evidence type="ECO:0000256" key="1">
    <source>
        <dbReference type="SAM" id="MobiDB-lite"/>
    </source>
</evidence>
<evidence type="ECO:0000313" key="3">
    <source>
        <dbReference type="Proteomes" id="UP000685013"/>
    </source>
</evidence>
<feature type="region of interest" description="Disordered" evidence="1">
    <location>
        <begin position="1"/>
        <end position="63"/>
    </location>
</feature>
<feature type="compositionally biased region" description="Basic and acidic residues" evidence="1">
    <location>
        <begin position="1"/>
        <end position="11"/>
    </location>
</feature>
<comment type="caution">
    <text evidence="2">The sequence shown here is derived from an EMBL/GenBank/DDBJ whole genome shotgun (WGS) entry which is preliminary data.</text>
</comment>